<gene>
    <name evidence="2" type="ORF">UV59_C0003G0055</name>
</gene>
<accession>A0A0G1CJR5</accession>
<reference evidence="2 3" key="1">
    <citation type="journal article" date="2015" name="Nature">
        <title>rRNA introns, odd ribosomes, and small enigmatic genomes across a large radiation of phyla.</title>
        <authorList>
            <person name="Brown C.T."/>
            <person name="Hug L.A."/>
            <person name="Thomas B.C."/>
            <person name="Sharon I."/>
            <person name="Castelle C.J."/>
            <person name="Singh A."/>
            <person name="Wilkins M.J."/>
            <person name="Williams K.H."/>
            <person name="Banfield J.F."/>
        </authorList>
    </citation>
    <scope>NUCLEOTIDE SEQUENCE [LARGE SCALE GENOMIC DNA]</scope>
</reference>
<evidence type="ECO:0000313" key="3">
    <source>
        <dbReference type="Proteomes" id="UP000034543"/>
    </source>
</evidence>
<proteinExistence type="predicted"/>
<dbReference type="Gene3D" id="3.90.550.10">
    <property type="entry name" value="Spore Coat Polysaccharide Biosynthesis Protein SpsA, Chain A"/>
    <property type="match status" value="1"/>
</dbReference>
<dbReference type="InterPro" id="IPR001173">
    <property type="entry name" value="Glyco_trans_2-like"/>
</dbReference>
<dbReference type="InterPro" id="IPR029044">
    <property type="entry name" value="Nucleotide-diphossugar_trans"/>
</dbReference>
<dbReference type="PANTHER" id="PTHR22916:SF3">
    <property type="entry name" value="UDP-GLCNAC:BETAGAL BETA-1,3-N-ACETYLGLUCOSAMINYLTRANSFERASE-LIKE PROTEIN 1"/>
    <property type="match status" value="1"/>
</dbReference>
<organism evidence="2 3">
    <name type="scientific">Candidatus Gottesmanbacteria bacterium GW2011_GWA1_43_11</name>
    <dbReference type="NCBI Taxonomy" id="1618436"/>
    <lineage>
        <taxon>Bacteria</taxon>
        <taxon>Candidatus Gottesmaniibacteriota</taxon>
    </lineage>
</organism>
<dbReference type="SUPFAM" id="SSF53448">
    <property type="entry name" value="Nucleotide-diphospho-sugar transferases"/>
    <property type="match status" value="1"/>
</dbReference>
<dbReference type="AlphaFoldDB" id="A0A0G1CJR5"/>
<feature type="domain" description="Glycosyltransferase 2-like" evidence="1">
    <location>
        <begin position="41"/>
        <end position="185"/>
    </location>
</feature>
<sequence length="333" mass="37982">MKNVTRSHVITMNKVTRQFRTRLLHLDATSKARNDGHPLVSVVMPVYNSEAYVSDAIKSIVNQTYQNLELVIVDDASTDNSWKIISVFAKRFPKKIRAIRLRKNLNKGGDTCANVGFAKARGIYLARMDADDISDRERIEKQVKFLQKNPDMLMVGTQAYVINAAGAVTGIKNVPTTYEDIYKNYAVFHPMIHPTVMFNKKLLPKRKVIYKIKYSANNDLYTFFEFLNLGKFANLTEKLLYYRVHGANDSLTKPKERFFNTLRIRIDAICNHDYRPTLKSILVNLLQTGAILVLPEKLIVPVYLYMKGITRPTVNPQNTPFSTTLNKAAITVS</sequence>
<dbReference type="EMBL" id="LCFB01000003">
    <property type="protein sequence ID" value="KKS86060.1"/>
    <property type="molecule type" value="Genomic_DNA"/>
</dbReference>
<dbReference type="GO" id="GO:0016758">
    <property type="term" value="F:hexosyltransferase activity"/>
    <property type="evidence" value="ECO:0007669"/>
    <property type="project" value="UniProtKB-ARBA"/>
</dbReference>
<keyword evidence="2" id="KW-0808">Transferase</keyword>
<dbReference type="Proteomes" id="UP000034543">
    <property type="component" value="Unassembled WGS sequence"/>
</dbReference>
<protein>
    <submittedName>
        <fullName evidence="2">Glycosyl transferase family 2</fullName>
    </submittedName>
</protein>
<dbReference type="PANTHER" id="PTHR22916">
    <property type="entry name" value="GLYCOSYLTRANSFERASE"/>
    <property type="match status" value="1"/>
</dbReference>
<evidence type="ECO:0000313" key="2">
    <source>
        <dbReference type="EMBL" id="KKS86060.1"/>
    </source>
</evidence>
<evidence type="ECO:0000259" key="1">
    <source>
        <dbReference type="Pfam" id="PF00535"/>
    </source>
</evidence>
<dbReference type="Pfam" id="PF00535">
    <property type="entry name" value="Glycos_transf_2"/>
    <property type="match status" value="1"/>
</dbReference>
<dbReference type="STRING" id="1618436.UV59_C0003G0055"/>
<name>A0A0G1CJR5_9BACT</name>
<comment type="caution">
    <text evidence="2">The sequence shown here is derived from an EMBL/GenBank/DDBJ whole genome shotgun (WGS) entry which is preliminary data.</text>
</comment>